<dbReference type="EMBL" id="CYHA01000003">
    <property type="protein sequence ID" value="CUA83785.1"/>
    <property type="molecule type" value="Genomic_DNA"/>
</dbReference>
<feature type="domain" description="Methylated-DNA-[protein]-cysteine S-methyltransferase DNA binding" evidence="2">
    <location>
        <begin position="4"/>
        <end position="84"/>
    </location>
</feature>
<dbReference type="GO" id="GO:0003677">
    <property type="term" value="F:DNA binding"/>
    <property type="evidence" value="ECO:0007669"/>
    <property type="project" value="UniProtKB-KW"/>
</dbReference>
<sequence length="114" mass="12217">MSPEFQRAVTALIAAIPRGKVLTYGRVAELAGYPRHARHVGRLLGTAPQGALPWHRVVGACGRIARPGTESADWQRALLEAEGVTLQARGTVDLARHLWHPEAGQQVGRTPASA</sequence>
<gene>
    <name evidence="3" type="ORF">Ga0061063_1900</name>
</gene>
<keyword evidence="4" id="KW-1185">Reference proteome</keyword>
<dbReference type="GO" id="GO:0003824">
    <property type="term" value="F:catalytic activity"/>
    <property type="evidence" value="ECO:0007669"/>
    <property type="project" value="InterPro"/>
</dbReference>
<evidence type="ECO:0000259" key="2">
    <source>
        <dbReference type="Pfam" id="PF01035"/>
    </source>
</evidence>
<keyword evidence="3" id="KW-0238">DNA-binding</keyword>
<dbReference type="Proteomes" id="UP000243535">
    <property type="component" value="Unassembled WGS sequence"/>
</dbReference>
<dbReference type="SUPFAM" id="SSF46767">
    <property type="entry name" value="Methylated DNA-protein cysteine methyltransferase, C-terminal domain"/>
    <property type="match status" value="1"/>
</dbReference>
<accession>A0A0K6GYZ2</accession>
<dbReference type="OrthoDB" id="9132167at2"/>
<keyword evidence="1" id="KW-0227">DNA damage</keyword>
<dbReference type="InterPro" id="IPR036388">
    <property type="entry name" value="WH-like_DNA-bd_sf"/>
</dbReference>
<dbReference type="STRING" id="375574.GCA_001418035_01692"/>
<dbReference type="InterPro" id="IPR036217">
    <property type="entry name" value="MethylDNA_cys_MeTrfase_DNAb"/>
</dbReference>
<dbReference type="AlphaFoldDB" id="A0A0K6GYZ2"/>
<dbReference type="CDD" id="cd06445">
    <property type="entry name" value="ATase"/>
    <property type="match status" value="1"/>
</dbReference>
<reference evidence="4" key="1">
    <citation type="submission" date="2015-08" db="EMBL/GenBank/DDBJ databases">
        <authorList>
            <person name="Varghese N."/>
        </authorList>
    </citation>
    <scope>NUCLEOTIDE SEQUENCE [LARGE SCALE GENOMIC DNA]</scope>
    <source>
        <strain evidence="4">DSM 17901</strain>
    </source>
</reference>
<dbReference type="InterPro" id="IPR014048">
    <property type="entry name" value="MethylDNA_cys_MeTrfase_DNA-bd"/>
</dbReference>
<dbReference type="GO" id="GO:0006281">
    <property type="term" value="P:DNA repair"/>
    <property type="evidence" value="ECO:0007669"/>
    <property type="project" value="InterPro"/>
</dbReference>
<dbReference type="RefSeq" id="WP_054286793.1">
    <property type="nucleotide sequence ID" value="NZ_CYHA01000003.1"/>
</dbReference>
<evidence type="ECO:0000313" key="3">
    <source>
        <dbReference type="EMBL" id="CUA83785.1"/>
    </source>
</evidence>
<protein>
    <submittedName>
        <fullName evidence="3">Alkylated DNA nucleotide flippase Atl1, participates in nucleotide excision repair, Ada-like DNA-binding domain</fullName>
    </submittedName>
</protein>
<dbReference type="InterPro" id="IPR052520">
    <property type="entry name" value="ATL_DNA_repair"/>
</dbReference>
<dbReference type="PANTHER" id="PTHR42942:SF1">
    <property type="entry name" value="ALKYLTRANSFERASE-LIKE PROTEIN 1"/>
    <property type="match status" value="1"/>
</dbReference>
<name>A0A0K6GYZ2_9NEIS</name>
<evidence type="ECO:0000256" key="1">
    <source>
        <dbReference type="ARBA" id="ARBA00022763"/>
    </source>
</evidence>
<dbReference type="Gene3D" id="1.10.10.10">
    <property type="entry name" value="Winged helix-like DNA-binding domain superfamily/Winged helix DNA-binding domain"/>
    <property type="match status" value="1"/>
</dbReference>
<dbReference type="Pfam" id="PF01035">
    <property type="entry name" value="DNA_binding_1"/>
    <property type="match status" value="1"/>
</dbReference>
<proteinExistence type="predicted"/>
<dbReference type="PANTHER" id="PTHR42942">
    <property type="entry name" value="6-O-METHYLGUANINE DNA METHYLTRANSFERASE"/>
    <property type="match status" value="1"/>
</dbReference>
<evidence type="ECO:0000313" key="4">
    <source>
        <dbReference type="Proteomes" id="UP000243535"/>
    </source>
</evidence>
<organism evidence="3 4">
    <name type="scientific">Gulbenkiania indica</name>
    <dbReference type="NCBI Taxonomy" id="375574"/>
    <lineage>
        <taxon>Bacteria</taxon>
        <taxon>Pseudomonadati</taxon>
        <taxon>Pseudomonadota</taxon>
        <taxon>Betaproteobacteria</taxon>
        <taxon>Neisseriales</taxon>
        <taxon>Chromobacteriaceae</taxon>
        <taxon>Gulbenkiania</taxon>
    </lineage>
</organism>